<dbReference type="GO" id="GO:0043161">
    <property type="term" value="P:proteasome-mediated ubiquitin-dependent protein catabolic process"/>
    <property type="evidence" value="ECO:0007669"/>
    <property type="project" value="TreeGrafter"/>
</dbReference>
<proteinExistence type="inferred from homology"/>
<organism evidence="4 5">
    <name type="scientific">Acidithrix ferrooxidans</name>
    <dbReference type="NCBI Taxonomy" id="1280514"/>
    <lineage>
        <taxon>Bacteria</taxon>
        <taxon>Bacillati</taxon>
        <taxon>Actinomycetota</taxon>
        <taxon>Acidimicrobiia</taxon>
        <taxon>Acidimicrobiales</taxon>
        <taxon>Acidimicrobiaceae</taxon>
        <taxon>Acidithrix</taxon>
    </lineage>
</organism>
<sequence length="410" mass="44626">MLRVISLGAESPGGLAPPAATFAPDRFYGPRGLVLIGSTLIVCDTGNHRVLVFRDLCDGIVSPKASTILGQPDFYSESHSNGGGSQGLFLPTGVATRDNRLIVGDVWHHRVLIWDAISTEDWTGADHVIGQATMEDVEPNQGGECSTASLDWPFGVGFVEDRFFIADTGNRRILGWDHLPLDGELPEVIVGQSDFNSRNENRGEVGPSSFRWPYSVVGDCDGMYVADAGNHTVLMFDLKIDKDCDALCVIGQVDPCSNSEWPYGLQPQMLIVFHMPLPKMVTDLWLQIPPIIGCFFTISCLRVIVTFLMGQLAKRTLAQMVRTDGLGLLPTPFVGHMNFAGVSRDVCFASWPDVKVGDYVLVHVGFALTVLDESSDHETLAIFRDFGLIDGELGSDAEIVPQRCALLAGK</sequence>
<dbReference type="AlphaFoldDB" id="A0A0D8HKN5"/>
<dbReference type="RefSeq" id="WP_160291694.1">
    <property type="nucleotide sequence ID" value="NZ_JXYS01000012.1"/>
</dbReference>
<dbReference type="OrthoDB" id="9811352at2"/>
<evidence type="ECO:0000313" key="5">
    <source>
        <dbReference type="Proteomes" id="UP000032360"/>
    </source>
</evidence>
<dbReference type="PANTHER" id="PTHR24104">
    <property type="entry name" value="E3 UBIQUITIN-PROTEIN LIGASE NHLRC1-RELATED"/>
    <property type="match status" value="1"/>
</dbReference>
<keyword evidence="5" id="KW-1185">Reference proteome</keyword>
<dbReference type="InterPro" id="IPR050952">
    <property type="entry name" value="TRIM-NHL_E3_ligases"/>
</dbReference>
<dbReference type="InterPro" id="IPR001258">
    <property type="entry name" value="NHL_repeat"/>
</dbReference>
<dbReference type="Gene3D" id="2.30.30.140">
    <property type="match status" value="1"/>
</dbReference>
<evidence type="ECO:0000313" key="4">
    <source>
        <dbReference type="EMBL" id="KJF18540.1"/>
    </source>
</evidence>
<dbReference type="SUPFAM" id="SSF101898">
    <property type="entry name" value="NHL repeat"/>
    <property type="match status" value="1"/>
</dbReference>
<dbReference type="InterPro" id="IPR001109">
    <property type="entry name" value="Hydrogenase_HupF/HypC"/>
</dbReference>
<accession>A0A0D8HKN5</accession>
<dbReference type="GO" id="GO:0008270">
    <property type="term" value="F:zinc ion binding"/>
    <property type="evidence" value="ECO:0007669"/>
    <property type="project" value="UniProtKB-KW"/>
</dbReference>
<comment type="similarity">
    <text evidence="1">Belongs to the HupF/HypC family.</text>
</comment>
<dbReference type="PANTHER" id="PTHR24104:SF25">
    <property type="entry name" value="PROTEIN LIN-41"/>
    <property type="match status" value="1"/>
</dbReference>
<comment type="caution">
    <text evidence="4">The sequence shown here is derived from an EMBL/GenBank/DDBJ whole genome shotgun (WGS) entry which is preliminary data.</text>
</comment>
<dbReference type="PATRIC" id="fig|1280514.3.peg.674"/>
<feature type="transmembrane region" description="Helical" evidence="3">
    <location>
        <begin position="284"/>
        <end position="310"/>
    </location>
</feature>
<keyword evidence="3" id="KW-1133">Transmembrane helix</keyword>
<dbReference type="Gene3D" id="2.120.10.30">
    <property type="entry name" value="TolB, C-terminal domain"/>
    <property type="match status" value="1"/>
</dbReference>
<keyword evidence="3" id="KW-0812">Transmembrane</keyword>
<keyword evidence="2" id="KW-0677">Repeat</keyword>
<name>A0A0D8HKN5_9ACTN</name>
<protein>
    <submittedName>
        <fullName evidence="4">NHL repeat protein</fullName>
    </submittedName>
</protein>
<dbReference type="SUPFAM" id="SSF159127">
    <property type="entry name" value="HupF/HypC-like"/>
    <property type="match status" value="1"/>
</dbReference>
<dbReference type="EMBL" id="JXYS01000012">
    <property type="protein sequence ID" value="KJF18540.1"/>
    <property type="molecule type" value="Genomic_DNA"/>
</dbReference>
<dbReference type="Gene3D" id="2.40.10.500">
    <property type="match status" value="1"/>
</dbReference>
<dbReference type="GO" id="GO:0061630">
    <property type="term" value="F:ubiquitin protein ligase activity"/>
    <property type="evidence" value="ECO:0007669"/>
    <property type="project" value="TreeGrafter"/>
</dbReference>
<evidence type="ECO:0000256" key="1">
    <source>
        <dbReference type="ARBA" id="ARBA00006018"/>
    </source>
</evidence>
<dbReference type="InterPro" id="IPR011042">
    <property type="entry name" value="6-blade_b-propeller_TolB-like"/>
</dbReference>
<dbReference type="Pfam" id="PF01436">
    <property type="entry name" value="NHL"/>
    <property type="match status" value="1"/>
</dbReference>
<dbReference type="Pfam" id="PF01455">
    <property type="entry name" value="HupF_HypC"/>
    <property type="match status" value="1"/>
</dbReference>
<reference evidence="4 5" key="1">
    <citation type="submission" date="2015-01" db="EMBL/GenBank/DDBJ databases">
        <title>Draft genome of the acidophilic iron oxidizer Acidithrix ferrooxidans strain Py-F3.</title>
        <authorList>
            <person name="Poehlein A."/>
            <person name="Eisen S."/>
            <person name="Schloemann M."/>
            <person name="Johnson B.D."/>
            <person name="Daniel R."/>
            <person name="Muehling M."/>
        </authorList>
    </citation>
    <scope>NUCLEOTIDE SEQUENCE [LARGE SCALE GENOMIC DNA]</scope>
    <source>
        <strain evidence="4 5">Py-F3</strain>
    </source>
</reference>
<dbReference type="STRING" id="1280514.AXFE_04880"/>
<evidence type="ECO:0000256" key="3">
    <source>
        <dbReference type="SAM" id="Phobius"/>
    </source>
</evidence>
<keyword evidence="3" id="KW-0472">Membrane</keyword>
<dbReference type="GO" id="GO:0000209">
    <property type="term" value="P:protein polyubiquitination"/>
    <property type="evidence" value="ECO:0007669"/>
    <property type="project" value="TreeGrafter"/>
</dbReference>
<gene>
    <name evidence="4" type="ORF">AXFE_04880</name>
</gene>
<evidence type="ECO:0000256" key="2">
    <source>
        <dbReference type="ARBA" id="ARBA00022737"/>
    </source>
</evidence>
<dbReference type="Proteomes" id="UP000032360">
    <property type="component" value="Unassembled WGS sequence"/>
</dbReference>